<dbReference type="GO" id="GO:0042254">
    <property type="term" value="P:ribosome biogenesis"/>
    <property type="evidence" value="ECO:0007669"/>
    <property type="project" value="TreeGrafter"/>
</dbReference>
<evidence type="ECO:0000313" key="2">
    <source>
        <dbReference type="Proteomes" id="UP000238479"/>
    </source>
</evidence>
<comment type="caution">
    <text evidence="1">The sequence shown here is derived from an EMBL/GenBank/DDBJ whole genome shotgun (WGS) entry which is preliminary data.</text>
</comment>
<dbReference type="GO" id="GO:0005730">
    <property type="term" value="C:nucleolus"/>
    <property type="evidence" value="ECO:0007669"/>
    <property type="project" value="TreeGrafter"/>
</dbReference>
<gene>
    <name evidence="1" type="ORF">RchiOBHm_Chr6g0244931</name>
</gene>
<organism evidence="1 2">
    <name type="scientific">Rosa chinensis</name>
    <name type="common">China rose</name>
    <dbReference type="NCBI Taxonomy" id="74649"/>
    <lineage>
        <taxon>Eukaryota</taxon>
        <taxon>Viridiplantae</taxon>
        <taxon>Streptophyta</taxon>
        <taxon>Embryophyta</taxon>
        <taxon>Tracheophyta</taxon>
        <taxon>Spermatophyta</taxon>
        <taxon>Magnoliopsida</taxon>
        <taxon>eudicotyledons</taxon>
        <taxon>Gunneridae</taxon>
        <taxon>Pentapetalae</taxon>
        <taxon>rosids</taxon>
        <taxon>fabids</taxon>
        <taxon>Rosales</taxon>
        <taxon>Rosaceae</taxon>
        <taxon>Rosoideae</taxon>
        <taxon>Rosoideae incertae sedis</taxon>
        <taxon>Rosa</taxon>
    </lineage>
</organism>
<dbReference type="AlphaFoldDB" id="A0A2P6PJ45"/>
<evidence type="ECO:0000313" key="1">
    <source>
        <dbReference type="EMBL" id="PRQ21951.1"/>
    </source>
</evidence>
<dbReference type="Proteomes" id="UP000238479">
    <property type="component" value="Chromosome 6"/>
</dbReference>
<accession>A0A2P6PJ45</accession>
<sequence length="102" mass="11879">MSRGKEEGGSSDEDNQAVNMSRLIIFVSDWIRSLMISEGKKVESGGEKYQAEVVYTYLDLRCWEIFKFCLEESDIKCFFNLLTEPFTLYICWIARLGVHCPY</sequence>
<dbReference type="PANTHER" id="PTHR15682">
    <property type="entry name" value="UNHEALTHY RIBOSOME BIOGENESIS PROTEIN 2 HOMOLOG"/>
    <property type="match status" value="1"/>
</dbReference>
<name>A0A2P6PJ45_ROSCH</name>
<dbReference type="Gramene" id="PRQ21951">
    <property type="protein sequence ID" value="PRQ21951"/>
    <property type="gene ID" value="RchiOBHm_Chr6g0244931"/>
</dbReference>
<proteinExistence type="predicted"/>
<dbReference type="EMBL" id="PDCK01000044">
    <property type="protein sequence ID" value="PRQ21951.1"/>
    <property type="molecule type" value="Genomic_DNA"/>
</dbReference>
<dbReference type="InterPro" id="IPR052609">
    <property type="entry name" value="Ribosome_Biogenesis_Reg"/>
</dbReference>
<keyword evidence="2" id="KW-1185">Reference proteome</keyword>
<protein>
    <submittedName>
        <fullName evidence="1">Uncharacterized protein</fullName>
    </submittedName>
</protein>
<dbReference type="PANTHER" id="PTHR15682:SF2">
    <property type="entry name" value="UNHEALTHY RIBOSOME BIOGENESIS PROTEIN 2 HOMOLOG"/>
    <property type="match status" value="1"/>
</dbReference>
<reference evidence="1 2" key="1">
    <citation type="journal article" date="2018" name="Nat. Genet.">
        <title>The Rosa genome provides new insights in the design of modern roses.</title>
        <authorList>
            <person name="Bendahmane M."/>
        </authorList>
    </citation>
    <scope>NUCLEOTIDE SEQUENCE [LARGE SCALE GENOMIC DNA]</scope>
    <source>
        <strain evidence="2">cv. Old Blush</strain>
    </source>
</reference>